<organism evidence="2 3">
    <name type="scientific">Liparis tanakae</name>
    <name type="common">Tanaka's snailfish</name>
    <dbReference type="NCBI Taxonomy" id="230148"/>
    <lineage>
        <taxon>Eukaryota</taxon>
        <taxon>Metazoa</taxon>
        <taxon>Chordata</taxon>
        <taxon>Craniata</taxon>
        <taxon>Vertebrata</taxon>
        <taxon>Euteleostomi</taxon>
        <taxon>Actinopterygii</taxon>
        <taxon>Neopterygii</taxon>
        <taxon>Teleostei</taxon>
        <taxon>Neoteleostei</taxon>
        <taxon>Acanthomorphata</taxon>
        <taxon>Eupercaria</taxon>
        <taxon>Perciformes</taxon>
        <taxon>Cottioidei</taxon>
        <taxon>Cottales</taxon>
        <taxon>Liparidae</taxon>
        <taxon>Liparis</taxon>
    </lineage>
</organism>
<sequence>MQGETGAPRGREVELLARAVVPSLRQEELDLLLDLLLIQMPAVLIVHAGSCCARFRNTCKYTATVEDTVISKVHVTAVILQRSKLTLTLQTSSGAEGVAGSVTVPLRWKPEEARGGSLVFKKDLFEGMCNTAVTTLTDIEMQELRSTERRTEKSTRKTKTCCPVHSGAEMQNIATEIRLFRSESQLAEESYRKTDVGKVLSRSCPQDRAATWGVHLQRSLVFLITLARRLPNTSGSPISPLLLLLLLLLLLFVLHDFLSASHIMAYPQKFFVLYQREHTPLLGRYLLSYVHQPEARGSVQFDTETGEVVQLLHLEALPKAVNETVLSFQTKAHGPQDLCVFLAQVRMGVHHVSCQDVVETMCGAWETLLHLRTPDELGDLETEVTALSSRWLWIACFSCCSKRKNESIRS</sequence>
<evidence type="ECO:0000256" key="1">
    <source>
        <dbReference type="SAM" id="Phobius"/>
    </source>
</evidence>
<gene>
    <name evidence="2" type="ORF">EYF80_031763</name>
</gene>
<dbReference type="AlphaFoldDB" id="A0A4Z2GY29"/>
<dbReference type="EMBL" id="SRLO01000391">
    <property type="protein sequence ID" value="TNN58015.1"/>
    <property type="molecule type" value="Genomic_DNA"/>
</dbReference>
<keyword evidence="1" id="KW-0472">Membrane</keyword>
<accession>A0A4Z2GY29</accession>
<name>A0A4Z2GY29_9TELE</name>
<reference evidence="2 3" key="1">
    <citation type="submission" date="2019-03" db="EMBL/GenBank/DDBJ databases">
        <title>First draft genome of Liparis tanakae, snailfish: a comprehensive survey of snailfish specific genes.</title>
        <authorList>
            <person name="Kim W."/>
            <person name="Song I."/>
            <person name="Jeong J.-H."/>
            <person name="Kim D."/>
            <person name="Kim S."/>
            <person name="Ryu S."/>
            <person name="Song J.Y."/>
            <person name="Lee S.K."/>
        </authorList>
    </citation>
    <scope>NUCLEOTIDE SEQUENCE [LARGE SCALE GENOMIC DNA]</scope>
    <source>
        <tissue evidence="2">Muscle</tissue>
    </source>
</reference>
<dbReference type="Proteomes" id="UP000314294">
    <property type="component" value="Unassembled WGS sequence"/>
</dbReference>
<proteinExistence type="predicted"/>
<comment type="caution">
    <text evidence="2">The sequence shown here is derived from an EMBL/GenBank/DDBJ whole genome shotgun (WGS) entry which is preliminary data.</text>
</comment>
<evidence type="ECO:0000313" key="2">
    <source>
        <dbReference type="EMBL" id="TNN58015.1"/>
    </source>
</evidence>
<keyword evidence="3" id="KW-1185">Reference proteome</keyword>
<protein>
    <submittedName>
        <fullName evidence="2">Uncharacterized protein</fullName>
    </submittedName>
</protein>
<keyword evidence="1" id="KW-0812">Transmembrane</keyword>
<keyword evidence="1" id="KW-1133">Transmembrane helix</keyword>
<feature type="transmembrane region" description="Helical" evidence="1">
    <location>
        <begin position="238"/>
        <end position="258"/>
    </location>
</feature>
<evidence type="ECO:0000313" key="3">
    <source>
        <dbReference type="Proteomes" id="UP000314294"/>
    </source>
</evidence>